<evidence type="ECO:0000259" key="1">
    <source>
        <dbReference type="Pfam" id="PF12680"/>
    </source>
</evidence>
<dbReference type="InterPro" id="IPR037401">
    <property type="entry name" value="SnoaL-like"/>
</dbReference>
<dbReference type="EMBL" id="OBEG01000003">
    <property type="protein sequence ID" value="SNY82115.1"/>
    <property type="molecule type" value="Genomic_DNA"/>
</dbReference>
<dbReference type="OrthoDB" id="459617at2"/>
<accession>A0A285LAW3</accession>
<sequence length="125" mass="14054">MTEQIRDVVEQYVKLVGTGPTEAIVELYAADATVEDPAGTPLRQGHDAIREFYSVFDNLDRSTALHADTVRVAGNHAAFMFDVITKVGDQRFTLTPIDTMEFDEQGKIVKMRAYWSQDDMRGEPI</sequence>
<protein>
    <submittedName>
        <fullName evidence="2">Steroid delta-isomerase</fullName>
    </submittedName>
</protein>
<name>A0A285LAW3_9NOCA</name>
<dbReference type="Pfam" id="PF12680">
    <property type="entry name" value="SnoaL_2"/>
    <property type="match status" value="1"/>
</dbReference>
<dbReference type="STRING" id="1379680.GCA_001612615_04092"/>
<dbReference type="Gene3D" id="3.10.450.50">
    <property type="match status" value="1"/>
</dbReference>
<feature type="domain" description="SnoaL-like" evidence="1">
    <location>
        <begin position="9"/>
        <end position="110"/>
    </location>
</feature>
<dbReference type="GO" id="GO:0016853">
    <property type="term" value="F:isomerase activity"/>
    <property type="evidence" value="ECO:0007669"/>
    <property type="project" value="UniProtKB-KW"/>
</dbReference>
<reference evidence="3" key="1">
    <citation type="submission" date="2017-09" db="EMBL/GenBank/DDBJ databases">
        <authorList>
            <person name="Varghese N."/>
            <person name="Submissions S."/>
        </authorList>
    </citation>
    <scope>NUCLEOTIDE SEQUENCE [LARGE SCALE GENOMIC DNA]</scope>
    <source>
        <strain evidence="3">DSM 45537</strain>
    </source>
</reference>
<keyword evidence="3" id="KW-1185">Reference proteome</keyword>
<keyword evidence="2" id="KW-0413">Isomerase</keyword>
<organism evidence="2 3">
    <name type="scientific">Nocardia amikacinitolerans</name>
    <dbReference type="NCBI Taxonomy" id="756689"/>
    <lineage>
        <taxon>Bacteria</taxon>
        <taxon>Bacillati</taxon>
        <taxon>Actinomycetota</taxon>
        <taxon>Actinomycetes</taxon>
        <taxon>Mycobacteriales</taxon>
        <taxon>Nocardiaceae</taxon>
        <taxon>Nocardia</taxon>
    </lineage>
</organism>
<gene>
    <name evidence="2" type="ORF">SAMN04244553_3397</name>
</gene>
<evidence type="ECO:0000313" key="2">
    <source>
        <dbReference type="EMBL" id="SNY82115.1"/>
    </source>
</evidence>
<dbReference type="RefSeq" id="WP_097245694.1">
    <property type="nucleotide sequence ID" value="NZ_JAMTCV010000008.1"/>
</dbReference>
<dbReference type="SUPFAM" id="SSF54427">
    <property type="entry name" value="NTF2-like"/>
    <property type="match status" value="1"/>
</dbReference>
<dbReference type="AlphaFoldDB" id="A0A285LAW3"/>
<proteinExistence type="predicted"/>
<dbReference type="InterPro" id="IPR032710">
    <property type="entry name" value="NTF2-like_dom_sf"/>
</dbReference>
<evidence type="ECO:0000313" key="3">
    <source>
        <dbReference type="Proteomes" id="UP000219565"/>
    </source>
</evidence>
<dbReference type="Proteomes" id="UP000219565">
    <property type="component" value="Unassembled WGS sequence"/>
</dbReference>